<protein>
    <submittedName>
        <fullName evidence="1">Uncharacterized protein</fullName>
    </submittedName>
</protein>
<evidence type="ECO:0000313" key="2">
    <source>
        <dbReference type="Proteomes" id="UP000799118"/>
    </source>
</evidence>
<gene>
    <name evidence="1" type="ORF">BT96DRAFT_633041</name>
</gene>
<keyword evidence="2" id="KW-1185">Reference proteome</keyword>
<accession>A0A6A4GHK3</accession>
<dbReference type="EMBL" id="ML770085">
    <property type="protein sequence ID" value="KAE9384765.1"/>
    <property type="molecule type" value="Genomic_DNA"/>
</dbReference>
<reference evidence="1" key="1">
    <citation type="journal article" date="2019" name="Environ. Microbiol.">
        <title>Fungal ecological strategies reflected in gene transcription - a case study of two litter decomposers.</title>
        <authorList>
            <person name="Barbi F."/>
            <person name="Kohler A."/>
            <person name="Barry K."/>
            <person name="Baskaran P."/>
            <person name="Daum C."/>
            <person name="Fauchery L."/>
            <person name="Ihrmark K."/>
            <person name="Kuo A."/>
            <person name="LaButti K."/>
            <person name="Lipzen A."/>
            <person name="Morin E."/>
            <person name="Grigoriev I.V."/>
            <person name="Henrissat B."/>
            <person name="Lindahl B."/>
            <person name="Martin F."/>
        </authorList>
    </citation>
    <scope>NUCLEOTIDE SEQUENCE</scope>
    <source>
        <strain evidence="1">JB14</strain>
    </source>
</reference>
<sequence>MYLTHLSLLPSVRAIGCCLPFNDLLGLLTFTSTLRAKNNEIVLKLKVASFFKGPLPTQHQTALNCALTSRSFCSEARKSYISKNEPPLYFSTDAYSTVKAFSSRTRTCN</sequence>
<proteinExistence type="predicted"/>
<evidence type="ECO:0000313" key="1">
    <source>
        <dbReference type="EMBL" id="KAE9384765.1"/>
    </source>
</evidence>
<name>A0A6A4GHK3_9AGAR</name>
<dbReference type="AlphaFoldDB" id="A0A6A4GHK3"/>
<organism evidence="1 2">
    <name type="scientific">Gymnopus androsaceus JB14</name>
    <dbReference type="NCBI Taxonomy" id="1447944"/>
    <lineage>
        <taxon>Eukaryota</taxon>
        <taxon>Fungi</taxon>
        <taxon>Dikarya</taxon>
        <taxon>Basidiomycota</taxon>
        <taxon>Agaricomycotina</taxon>
        <taxon>Agaricomycetes</taxon>
        <taxon>Agaricomycetidae</taxon>
        <taxon>Agaricales</taxon>
        <taxon>Marasmiineae</taxon>
        <taxon>Omphalotaceae</taxon>
        <taxon>Gymnopus</taxon>
    </lineage>
</organism>
<dbReference type="Proteomes" id="UP000799118">
    <property type="component" value="Unassembled WGS sequence"/>
</dbReference>